<dbReference type="CDD" id="cd04301">
    <property type="entry name" value="NAT_SF"/>
    <property type="match status" value="1"/>
</dbReference>
<evidence type="ECO:0000259" key="3">
    <source>
        <dbReference type="PROSITE" id="PS51186"/>
    </source>
</evidence>
<keyword evidence="1 4" id="KW-0808">Transferase</keyword>
<sequence length="172" mass="20478">MQVHGKEKLRVHIRWMIRRDMGEVLQIEKGSFEFPWFEEDFVRCLRQRNCIGMVAEYGERVIGFMIYELHKTRLHVLNFAVAPEYRRLGVGEQMIDKLISKLSSQRRTRISLEVRETNLSAQLFFKDSGFRATAVLRDFYDDSTEDAYVMQYRYESEDDEGYADNWTQRLAG</sequence>
<evidence type="ECO:0000256" key="2">
    <source>
        <dbReference type="ARBA" id="ARBA00023315"/>
    </source>
</evidence>
<reference evidence="4" key="1">
    <citation type="submission" date="2022-06" db="EMBL/GenBank/DDBJ databases">
        <title>Aeoliella straminimaris, a novel planctomycete from sediments.</title>
        <authorList>
            <person name="Vitorino I.R."/>
            <person name="Lage O.M."/>
        </authorList>
    </citation>
    <scope>NUCLEOTIDE SEQUENCE</scope>
    <source>
        <strain evidence="4">ICT_H6.2</strain>
    </source>
</reference>
<dbReference type="InterPro" id="IPR006464">
    <property type="entry name" value="AcTrfase_RimI/Ard1"/>
</dbReference>
<keyword evidence="2 4" id="KW-0012">Acyltransferase</keyword>
<organism evidence="4 5">
    <name type="scientific">Aeoliella straminimaris</name>
    <dbReference type="NCBI Taxonomy" id="2954799"/>
    <lineage>
        <taxon>Bacteria</taxon>
        <taxon>Pseudomonadati</taxon>
        <taxon>Planctomycetota</taxon>
        <taxon>Planctomycetia</taxon>
        <taxon>Pirellulales</taxon>
        <taxon>Lacipirellulaceae</taxon>
        <taxon>Aeoliella</taxon>
    </lineage>
</organism>
<dbReference type="InterPro" id="IPR050832">
    <property type="entry name" value="Bact_Acetyltransf"/>
</dbReference>
<dbReference type="InterPro" id="IPR000182">
    <property type="entry name" value="GNAT_dom"/>
</dbReference>
<dbReference type="EC" id="2.3.1.266" evidence="4"/>
<dbReference type="Gene3D" id="3.40.630.30">
    <property type="match status" value="1"/>
</dbReference>
<evidence type="ECO:0000256" key="1">
    <source>
        <dbReference type="ARBA" id="ARBA00022679"/>
    </source>
</evidence>
<dbReference type="PROSITE" id="PS51186">
    <property type="entry name" value="GNAT"/>
    <property type="match status" value="1"/>
</dbReference>
<feature type="domain" description="N-acetyltransferase" evidence="3">
    <location>
        <begin position="11"/>
        <end position="155"/>
    </location>
</feature>
<evidence type="ECO:0000313" key="4">
    <source>
        <dbReference type="EMBL" id="MCO6043616.1"/>
    </source>
</evidence>
<gene>
    <name evidence="4" type="primary">rimI</name>
    <name evidence="4" type="ORF">NG895_06825</name>
</gene>
<keyword evidence="4" id="KW-0687">Ribonucleoprotein</keyword>
<protein>
    <submittedName>
        <fullName evidence="4">Ribosomal protein S18-alanine N-acetyltransferase</fullName>
        <ecNumber evidence="4">2.3.1.266</ecNumber>
    </submittedName>
</protein>
<dbReference type="Proteomes" id="UP001155241">
    <property type="component" value="Unassembled WGS sequence"/>
</dbReference>
<dbReference type="NCBIfam" id="TIGR01575">
    <property type="entry name" value="rimI"/>
    <property type="match status" value="1"/>
</dbReference>
<name>A0A9X2JFE5_9BACT</name>
<keyword evidence="4" id="KW-0689">Ribosomal protein</keyword>
<comment type="caution">
    <text evidence="4">The sequence shown here is derived from an EMBL/GenBank/DDBJ whole genome shotgun (WGS) entry which is preliminary data.</text>
</comment>
<dbReference type="Pfam" id="PF00583">
    <property type="entry name" value="Acetyltransf_1"/>
    <property type="match status" value="1"/>
</dbReference>
<evidence type="ECO:0000313" key="5">
    <source>
        <dbReference type="Proteomes" id="UP001155241"/>
    </source>
</evidence>
<proteinExistence type="predicted"/>
<dbReference type="AlphaFoldDB" id="A0A9X2JFE5"/>
<dbReference type="GO" id="GO:0005840">
    <property type="term" value="C:ribosome"/>
    <property type="evidence" value="ECO:0007669"/>
    <property type="project" value="UniProtKB-KW"/>
</dbReference>
<dbReference type="InterPro" id="IPR016181">
    <property type="entry name" value="Acyl_CoA_acyltransferase"/>
</dbReference>
<dbReference type="RefSeq" id="WP_252851723.1">
    <property type="nucleotide sequence ID" value="NZ_JAMXLR010000025.1"/>
</dbReference>
<accession>A0A9X2JFE5</accession>
<dbReference type="EMBL" id="JAMXLR010000025">
    <property type="protein sequence ID" value="MCO6043616.1"/>
    <property type="molecule type" value="Genomic_DNA"/>
</dbReference>
<keyword evidence="5" id="KW-1185">Reference proteome</keyword>
<dbReference type="SUPFAM" id="SSF55729">
    <property type="entry name" value="Acyl-CoA N-acyltransferases (Nat)"/>
    <property type="match status" value="1"/>
</dbReference>
<dbReference type="GO" id="GO:0008999">
    <property type="term" value="F:protein-N-terminal-alanine acetyltransferase activity"/>
    <property type="evidence" value="ECO:0007669"/>
    <property type="project" value="UniProtKB-EC"/>
</dbReference>
<dbReference type="PANTHER" id="PTHR43877">
    <property type="entry name" value="AMINOALKYLPHOSPHONATE N-ACETYLTRANSFERASE-RELATED-RELATED"/>
    <property type="match status" value="1"/>
</dbReference>